<dbReference type="EMBL" id="JBBGZW010000001">
    <property type="protein sequence ID" value="MEJ5045832.1"/>
    <property type="molecule type" value="Genomic_DNA"/>
</dbReference>
<dbReference type="CDD" id="cd04194">
    <property type="entry name" value="GT8_A4GalT_like"/>
    <property type="match status" value="1"/>
</dbReference>
<dbReference type="InterPro" id="IPR029044">
    <property type="entry name" value="Nucleotide-diphossugar_trans"/>
</dbReference>
<evidence type="ECO:0000256" key="7">
    <source>
        <dbReference type="ARBA" id="ARBA00022842"/>
    </source>
</evidence>
<protein>
    <submittedName>
        <fullName evidence="10">Glycosyltransferase</fullName>
    </submittedName>
</protein>
<evidence type="ECO:0000256" key="6">
    <source>
        <dbReference type="ARBA" id="ARBA00022723"/>
    </source>
</evidence>
<evidence type="ECO:0000256" key="2">
    <source>
        <dbReference type="ARBA" id="ARBA00004713"/>
    </source>
</evidence>
<keyword evidence="6" id="KW-0479">Metal-binding</keyword>
<comment type="caution">
    <text evidence="10">The sequence shown here is derived from an EMBL/GenBank/DDBJ whole genome shotgun (WGS) entry which is preliminary data.</text>
</comment>
<accession>A0ABU8PTH2</accession>
<dbReference type="PANTHER" id="PTHR13778">
    <property type="entry name" value="GLYCOSYLTRANSFERASE 8 DOMAIN-CONTAINING PROTEIN"/>
    <property type="match status" value="1"/>
</dbReference>
<keyword evidence="5" id="KW-0808">Transferase</keyword>
<feature type="domain" description="Glycosyl transferase family 8 C-terminal" evidence="9">
    <location>
        <begin position="268"/>
        <end position="318"/>
    </location>
</feature>
<dbReference type="InterPro" id="IPR002495">
    <property type="entry name" value="Glyco_trans_8"/>
</dbReference>
<evidence type="ECO:0000256" key="5">
    <source>
        <dbReference type="ARBA" id="ARBA00022679"/>
    </source>
</evidence>
<comment type="pathway">
    <text evidence="2">Bacterial outer membrane biogenesis; LPS core biosynthesis.</text>
</comment>
<evidence type="ECO:0000256" key="8">
    <source>
        <dbReference type="ARBA" id="ARBA00022985"/>
    </source>
</evidence>
<dbReference type="Gene3D" id="3.90.550.10">
    <property type="entry name" value="Spore Coat Polysaccharide Biosynthesis Protein SpsA, Chain A"/>
    <property type="match status" value="1"/>
</dbReference>
<keyword evidence="4" id="KW-0328">Glycosyltransferase</keyword>
<proteinExistence type="inferred from homology"/>
<evidence type="ECO:0000259" key="9">
    <source>
        <dbReference type="Pfam" id="PF08437"/>
    </source>
</evidence>
<comment type="similarity">
    <text evidence="3">Belongs to the glycosyltransferase 8 family.</text>
</comment>
<comment type="cofactor">
    <cofactor evidence="1">
        <name>Mg(2+)</name>
        <dbReference type="ChEBI" id="CHEBI:18420"/>
    </cofactor>
</comment>
<dbReference type="RefSeq" id="WP_180822903.1">
    <property type="nucleotide sequence ID" value="NZ_JACAWY010000001.1"/>
</dbReference>
<evidence type="ECO:0000313" key="10">
    <source>
        <dbReference type="EMBL" id="MEJ5045832.1"/>
    </source>
</evidence>
<sequence length="322" mass="37855">MDRDVIKAINSQLLFPSQCDRHIVFGVDGKFIAHSLITIMSIMKHAGSGFYHFHLISSELTPIDIKRLDTIFSGSSHGLTLHHINDELFKAFPTTELFTRATYYRFLSPLLVHDAEKILYLDADIVCLNPIDELWKMAMEQETIALVVGEIEALQHQLAENVGLHGHRYFNAGVLLIDRHKWNREQISERAYHLLVEKGKYFKYLDQDALNILLEDRVNFIESRFNTITMLAHDDKGYSLDVPENTCLLHYAGADKPWQEWNQQHVCHYYRDLRELSPLANLPYEIPRNAQQARRMYKLYFRHHHLVSGIIWRVKYFKMRYL</sequence>
<keyword evidence="7" id="KW-0460">Magnesium</keyword>
<keyword evidence="8" id="KW-0448">Lipopolysaccharide biosynthesis</keyword>
<dbReference type="Pfam" id="PF08437">
    <property type="entry name" value="Glyco_transf_8C"/>
    <property type="match status" value="1"/>
</dbReference>
<dbReference type="Proteomes" id="UP001362100">
    <property type="component" value="Unassembled WGS sequence"/>
</dbReference>
<gene>
    <name evidence="10" type="ORF">WH298_11585</name>
</gene>
<dbReference type="Pfam" id="PF01501">
    <property type="entry name" value="Glyco_transf_8"/>
    <property type="match status" value="1"/>
</dbReference>
<evidence type="ECO:0000256" key="4">
    <source>
        <dbReference type="ARBA" id="ARBA00022676"/>
    </source>
</evidence>
<keyword evidence="11" id="KW-1185">Reference proteome</keyword>
<name>A0ABU8PTH2_9GAMM</name>
<reference evidence="10 11" key="1">
    <citation type="submission" date="2023-12" db="EMBL/GenBank/DDBJ databases">
        <title>Gut-associated functions are favored during microbiome assembly across C. elegans life.</title>
        <authorList>
            <person name="Zimmermann J."/>
        </authorList>
    </citation>
    <scope>NUCLEOTIDE SEQUENCE [LARGE SCALE GENOMIC DNA]</scope>
    <source>
        <strain evidence="10 11">BIGb0393</strain>
    </source>
</reference>
<evidence type="ECO:0000313" key="11">
    <source>
        <dbReference type="Proteomes" id="UP001362100"/>
    </source>
</evidence>
<dbReference type="InterPro" id="IPR013645">
    <property type="entry name" value="Glyco_transf_8N"/>
</dbReference>
<dbReference type="InterPro" id="IPR050748">
    <property type="entry name" value="Glycosyltrans_8_dom-fam"/>
</dbReference>
<organism evidence="10 11">
    <name type="scientific">Pantoea nemavictus</name>
    <dbReference type="NCBI Taxonomy" id="2726955"/>
    <lineage>
        <taxon>Bacteria</taxon>
        <taxon>Pseudomonadati</taxon>
        <taxon>Pseudomonadota</taxon>
        <taxon>Gammaproteobacteria</taxon>
        <taxon>Enterobacterales</taxon>
        <taxon>Erwiniaceae</taxon>
        <taxon>Pantoea</taxon>
    </lineage>
</organism>
<evidence type="ECO:0000256" key="3">
    <source>
        <dbReference type="ARBA" id="ARBA00006351"/>
    </source>
</evidence>
<dbReference type="SUPFAM" id="SSF53448">
    <property type="entry name" value="Nucleotide-diphospho-sugar transferases"/>
    <property type="match status" value="1"/>
</dbReference>
<evidence type="ECO:0000256" key="1">
    <source>
        <dbReference type="ARBA" id="ARBA00001946"/>
    </source>
</evidence>
<dbReference type="PANTHER" id="PTHR13778:SF47">
    <property type="entry name" value="LIPOPOLYSACCHARIDE 1,3-GALACTOSYLTRANSFERASE"/>
    <property type="match status" value="1"/>
</dbReference>